<evidence type="ECO:0000313" key="5">
    <source>
        <dbReference type="EMBL" id="MBP2371852.1"/>
    </source>
</evidence>
<gene>
    <name evidence="5" type="ORF">JOF36_007625</name>
</gene>
<dbReference type="SUPFAM" id="SSF55594">
    <property type="entry name" value="HPr-like"/>
    <property type="match status" value="1"/>
</dbReference>
<dbReference type="RefSeq" id="WP_210036933.1">
    <property type="nucleotide sequence ID" value="NZ_JAGINU010000004.1"/>
</dbReference>
<dbReference type="EMBL" id="JAGINU010000004">
    <property type="protein sequence ID" value="MBP2371852.1"/>
    <property type="molecule type" value="Genomic_DNA"/>
</dbReference>
<keyword evidence="6" id="KW-1185">Reference proteome</keyword>
<dbReference type="InterPro" id="IPR035895">
    <property type="entry name" value="HPr-like_sf"/>
</dbReference>
<dbReference type="Pfam" id="PF00381">
    <property type="entry name" value="PTS-HPr"/>
    <property type="match status" value="1"/>
</dbReference>
<sequence length="94" mass="9634">MAERRVKIGSSVGLHARPAKLFCTAAQQRSVKIQIATADGTRGPVDAASILSVMGLGVQSGEEVVLTSTDDADGESALDALAELLAQDLDATPV</sequence>
<evidence type="ECO:0000313" key="6">
    <source>
        <dbReference type="Proteomes" id="UP001519295"/>
    </source>
</evidence>
<keyword evidence="3" id="KW-0598">Phosphotransferase system</keyword>
<evidence type="ECO:0000256" key="1">
    <source>
        <dbReference type="ARBA" id="ARBA00004496"/>
    </source>
</evidence>
<dbReference type="PRINTS" id="PR00107">
    <property type="entry name" value="PHOSPHOCPHPR"/>
</dbReference>
<comment type="subcellular location">
    <subcellularLocation>
        <location evidence="1">Cytoplasm</location>
    </subcellularLocation>
</comment>
<dbReference type="PANTHER" id="PTHR33705">
    <property type="entry name" value="PHOSPHOCARRIER PROTEIN HPR"/>
    <property type="match status" value="1"/>
</dbReference>
<dbReference type="InterPro" id="IPR000032">
    <property type="entry name" value="HPr-like"/>
</dbReference>
<name>A0ABS4W6L3_9PSEU</name>
<evidence type="ECO:0000256" key="2">
    <source>
        <dbReference type="ARBA" id="ARBA00022490"/>
    </source>
</evidence>
<dbReference type="Proteomes" id="UP001519295">
    <property type="component" value="Unassembled WGS sequence"/>
</dbReference>
<dbReference type="CDD" id="cd00367">
    <property type="entry name" value="PTS-HPr_like"/>
    <property type="match status" value="1"/>
</dbReference>
<protein>
    <submittedName>
        <fullName evidence="5">Phosphocarrier protein</fullName>
    </submittedName>
</protein>
<comment type="caution">
    <text evidence="5">The sequence shown here is derived from an EMBL/GenBank/DDBJ whole genome shotgun (WGS) entry which is preliminary data.</text>
</comment>
<dbReference type="Gene3D" id="3.30.1340.10">
    <property type="entry name" value="HPr-like"/>
    <property type="match status" value="1"/>
</dbReference>
<organism evidence="5 6">
    <name type="scientific">Pseudonocardia parietis</name>
    <dbReference type="NCBI Taxonomy" id="570936"/>
    <lineage>
        <taxon>Bacteria</taxon>
        <taxon>Bacillati</taxon>
        <taxon>Actinomycetota</taxon>
        <taxon>Actinomycetes</taxon>
        <taxon>Pseudonocardiales</taxon>
        <taxon>Pseudonocardiaceae</taxon>
        <taxon>Pseudonocardia</taxon>
    </lineage>
</organism>
<dbReference type="InterPro" id="IPR050399">
    <property type="entry name" value="HPr"/>
</dbReference>
<evidence type="ECO:0000259" key="4">
    <source>
        <dbReference type="PROSITE" id="PS51350"/>
    </source>
</evidence>
<feature type="domain" description="HPr" evidence="4">
    <location>
        <begin position="1"/>
        <end position="92"/>
    </location>
</feature>
<dbReference type="PROSITE" id="PS51350">
    <property type="entry name" value="PTS_HPR_DOM"/>
    <property type="match status" value="1"/>
</dbReference>
<accession>A0ABS4W6L3</accession>
<dbReference type="PANTHER" id="PTHR33705:SF2">
    <property type="entry name" value="PHOSPHOCARRIER PROTEIN NPR"/>
    <property type="match status" value="1"/>
</dbReference>
<evidence type="ECO:0000256" key="3">
    <source>
        <dbReference type="ARBA" id="ARBA00022683"/>
    </source>
</evidence>
<proteinExistence type="predicted"/>
<reference evidence="5 6" key="1">
    <citation type="submission" date="2021-03" db="EMBL/GenBank/DDBJ databases">
        <title>Sequencing the genomes of 1000 actinobacteria strains.</title>
        <authorList>
            <person name="Klenk H.-P."/>
        </authorList>
    </citation>
    <scope>NUCLEOTIDE SEQUENCE [LARGE SCALE GENOMIC DNA]</scope>
    <source>
        <strain evidence="5 6">DSM 45256</strain>
    </source>
</reference>
<keyword evidence="2" id="KW-0963">Cytoplasm</keyword>
<dbReference type="NCBIfam" id="TIGR01003">
    <property type="entry name" value="PTS_HPr_family"/>
    <property type="match status" value="1"/>
</dbReference>